<evidence type="ECO:0000259" key="8">
    <source>
        <dbReference type="PROSITE" id="PS51032"/>
    </source>
</evidence>
<dbReference type="PRINTS" id="PR00367">
    <property type="entry name" value="ETHRSPELEMNT"/>
</dbReference>
<comment type="caution">
    <text evidence="9">The sequence shown here is derived from an EMBL/GenBank/DDBJ whole genome shotgun (WGS) entry which is preliminary data.</text>
</comment>
<evidence type="ECO:0000256" key="5">
    <source>
        <dbReference type="ARBA" id="ARBA00023242"/>
    </source>
</evidence>
<organism evidence="9 10">
    <name type="scientific">Hibiscus trionum</name>
    <name type="common">Flower of an hour</name>
    <dbReference type="NCBI Taxonomy" id="183268"/>
    <lineage>
        <taxon>Eukaryota</taxon>
        <taxon>Viridiplantae</taxon>
        <taxon>Streptophyta</taxon>
        <taxon>Embryophyta</taxon>
        <taxon>Tracheophyta</taxon>
        <taxon>Spermatophyta</taxon>
        <taxon>Magnoliopsida</taxon>
        <taxon>eudicotyledons</taxon>
        <taxon>Gunneridae</taxon>
        <taxon>Pentapetalae</taxon>
        <taxon>rosids</taxon>
        <taxon>malvids</taxon>
        <taxon>Malvales</taxon>
        <taxon>Malvaceae</taxon>
        <taxon>Malvoideae</taxon>
        <taxon>Hibiscus</taxon>
    </lineage>
</organism>
<dbReference type="AlphaFoldDB" id="A0A9W7JLL4"/>
<dbReference type="PANTHER" id="PTHR31190">
    <property type="entry name" value="DNA-BINDING DOMAIN"/>
    <property type="match status" value="1"/>
</dbReference>
<comment type="subcellular location">
    <subcellularLocation>
        <location evidence="1">Nucleus</location>
    </subcellularLocation>
</comment>
<dbReference type="GO" id="GO:0005634">
    <property type="term" value="C:nucleus"/>
    <property type="evidence" value="ECO:0007669"/>
    <property type="project" value="UniProtKB-SubCell"/>
</dbReference>
<proteinExistence type="inferred from homology"/>
<evidence type="ECO:0000256" key="7">
    <source>
        <dbReference type="SAM" id="MobiDB-lite"/>
    </source>
</evidence>
<keyword evidence="3" id="KW-0238">DNA-binding</keyword>
<gene>
    <name evidence="9" type="ORF">HRI_005283600</name>
</gene>
<dbReference type="FunFam" id="3.30.730.10:FF:000001">
    <property type="entry name" value="Ethylene-responsive transcription factor 2"/>
    <property type="match status" value="1"/>
</dbReference>
<dbReference type="Proteomes" id="UP001165190">
    <property type="component" value="Unassembled WGS sequence"/>
</dbReference>
<feature type="compositionally biased region" description="Basic and acidic residues" evidence="7">
    <location>
        <begin position="181"/>
        <end position="196"/>
    </location>
</feature>
<evidence type="ECO:0000313" key="9">
    <source>
        <dbReference type="EMBL" id="GMJ16144.1"/>
    </source>
</evidence>
<evidence type="ECO:0000256" key="4">
    <source>
        <dbReference type="ARBA" id="ARBA00023163"/>
    </source>
</evidence>
<keyword evidence="5" id="KW-0539">Nucleus</keyword>
<evidence type="ECO:0000256" key="3">
    <source>
        <dbReference type="ARBA" id="ARBA00023125"/>
    </source>
</evidence>
<dbReference type="OrthoDB" id="1647183at2759"/>
<comment type="similarity">
    <text evidence="6">Belongs to the AP2/ERF transcription factor family. ERF subfamily.</text>
</comment>
<evidence type="ECO:0000313" key="10">
    <source>
        <dbReference type="Proteomes" id="UP001165190"/>
    </source>
</evidence>
<dbReference type="InterPro" id="IPR036955">
    <property type="entry name" value="AP2/ERF_dom_sf"/>
</dbReference>
<dbReference type="SUPFAM" id="SSF54171">
    <property type="entry name" value="DNA-binding domain"/>
    <property type="match status" value="1"/>
</dbReference>
<accession>A0A9W7JLL4</accession>
<dbReference type="InterPro" id="IPR016177">
    <property type="entry name" value="DNA-bd_dom_sf"/>
</dbReference>
<dbReference type="PROSITE" id="PS51032">
    <property type="entry name" value="AP2_ERF"/>
    <property type="match status" value="1"/>
</dbReference>
<dbReference type="CDD" id="cd00018">
    <property type="entry name" value="AP2"/>
    <property type="match status" value="1"/>
</dbReference>
<dbReference type="GO" id="GO:0003700">
    <property type="term" value="F:DNA-binding transcription factor activity"/>
    <property type="evidence" value="ECO:0007669"/>
    <property type="project" value="InterPro"/>
</dbReference>
<feature type="domain" description="AP2/ERF" evidence="8">
    <location>
        <begin position="105"/>
        <end position="163"/>
    </location>
</feature>
<dbReference type="InterPro" id="IPR001471">
    <property type="entry name" value="AP2/ERF_dom"/>
</dbReference>
<dbReference type="GO" id="GO:0003677">
    <property type="term" value="F:DNA binding"/>
    <property type="evidence" value="ECO:0007669"/>
    <property type="project" value="UniProtKB-KW"/>
</dbReference>
<evidence type="ECO:0000256" key="6">
    <source>
        <dbReference type="ARBA" id="ARBA00024343"/>
    </source>
</evidence>
<reference evidence="9" key="1">
    <citation type="submission" date="2023-05" db="EMBL/GenBank/DDBJ databases">
        <title>Genome and transcriptome analyses reveal genes involved in the formation of fine ridges on petal epidermal cells in Hibiscus trionum.</title>
        <authorList>
            <person name="Koshimizu S."/>
            <person name="Masuda S."/>
            <person name="Ishii T."/>
            <person name="Shirasu K."/>
            <person name="Hoshino A."/>
            <person name="Arita M."/>
        </authorList>
    </citation>
    <scope>NUCLEOTIDE SEQUENCE</scope>
    <source>
        <strain evidence="9">Hamamatsu line</strain>
    </source>
</reference>
<dbReference type="EMBL" id="BSYR01000101">
    <property type="protein sequence ID" value="GMJ16144.1"/>
    <property type="molecule type" value="Genomic_DNA"/>
</dbReference>
<dbReference type="InterPro" id="IPR044808">
    <property type="entry name" value="ERF_plant"/>
</dbReference>
<name>A0A9W7JLL4_HIBTR</name>
<feature type="region of interest" description="Disordered" evidence="7">
    <location>
        <begin position="170"/>
        <end position="196"/>
    </location>
</feature>
<keyword evidence="4" id="KW-0804">Transcription</keyword>
<keyword evidence="10" id="KW-1185">Reference proteome</keyword>
<dbReference type="Gene3D" id="3.30.730.10">
    <property type="entry name" value="AP2/ERF domain"/>
    <property type="match status" value="1"/>
</dbReference>
<keyword evidence="2" id="KW-0805">Transcription regulation</keyword>
<dbReference type="SMART" id="SM00380">
    <property type="entry name" value="AP2"/>
    <property type="match status" value="1"/>
</dbReference>
<dbReference type="PANTHER" id="PTHR31190:SF102">
    <property type="entry name" value="AP2_ERF DOMAIN-CONTAINING PROTEIN"/>
    <property type="match status" value="1"/>
</dbReference>
<dbReference type="GO" id="GO:0009873">
    <property type="term" value="P:ethylene-activated signaling pathway"/>
    <property type="evidence" value="ECO:0007669"/>
    <property type="project" value="InterPro"/>
</dbReference>
<sequence>MTIVSESELNILESFEATTMRCSSQQPEYNRSLSFSSIFLNEAWGDLPLKLDDSEDMLVYAALRDATNFGWTPSNHPDLTSTTVLQEEASSGAGEEPALPRRGMNFKGVRRRPWGKYAAEIRGPERNGARIWLGTYNTPEDAALAYDRAAFKMRGAKAKLNFPHLISSNTSDPIRVGTRRRSPESKPKKMKSNPEAKAIESFDAEEVQMSSWSIIGGPF</sequence>
<dbReference type="Pfam" id="PF00847">
    <property type="entry name" value="AP2"/>
    <property type="match status" value="1"/>
</dbReference>
<protein>
    <recommendedName>
        <fullName evidence="8">AP2/ERF domain-containing protein</fullName>
    </recommendedName>
</protein>
<evidence type="ECO:0000256" key="1">
    <source>
        <dbReference type="ARBA" id="ARBA00004123"/>
    </source>
</evidence>
<evidence type="ECO:0000256" key="2">
    <source>
        <dbReference type="ARBA" id="ARBA00023015"/>
    </source>
</evidence>